<protein>
    <submittedName>
        <fullName evidence="1">Uncharacterized protein</fullName>
    </submittedName>
</protein>
<dbReference type="Proteomes" id="UP001416858">
    <property type="component" value="Unassembled WGS sequence"/>
</dbReference>
<reference evidence="1 2" key="1">
    <citation type="submission" date="2024-02" db="EMBL/GenBank/DDBJ databases">
        <title>Rhodopirellula caenicola NBRC 110016.</title>
        <authorList>
            <person name="Ichikawa N."/>
            <person name="Katano-Makiyama Y."/>
            <person name="Hidaka K."/>
        </authorList>
    </citation>
    <scope>NUCLEOTIDE SEQUENCE [LARGE SCALE GENOMIC DNA]</scope>
    <source>
        <strain evidence="1 2">NBRC 110016</strain>
    </source>
</reference>
<proteinExistence type="predicted"/>
<organism evidence="1 2">
    <name type="scientific">Novipirellula caenicola</name>
    <dbReference type="NCBI Taxonomy" id="1536901"/>
    <lineage>
        <taxon>Bacteria</taxon>
        <taxon>Pseudomonadati</taxon>
        <taxon>Planctomycetota</taxon>
        <taxon>Planctomycetia</taxon>
        <taxon>Pirellulales</taxon>
        <taxon>Pirellulaceae</taxon>
        <taxon>Novipirellula</taxon>
    </lineage>
</organism>
<sequence>MTFPLQDLIVTSGWAVGYHQFHAVDPTPELFADNLSLWFKQDMYQARHQRYDRLVDLGWTPEGDWDNGAFKLVLYAGDFHGELLHEIRTKDREQVVAAMNDWFHAVSDGQL</sequence>
<comment type="caution">
    <text evidence="1">The sequence shown here is derived from an EMBL/GenBank/DDBJ whole genome shotgun (WGS) entry which is preliminary data.</text>
</comment>
<gene>
    <name evidence="1" type="ORF">Rcae01_04349</name>
</gene>
<evidence type="ECO:0000313" key="1">
    <source>
        <dbReference type="EMBL" id="GAA5508880.1"/>
    </source>
</evidence>
<dbReference type="EMBL" id="BAABRO010000011">
    <property type="protein sequence ID" value="GAA5508880.1"/>
    <property type="molecule type" value="Genomic_DNA"/>
</dbReference>
<evidence type="ECO:0000313" key="2">
    <source>
        <dbReference type="Proteomes" id="UP001416858"/>
    </source>
</evidence>
<dbReference type="RefSeq" id="WP_345685627.1">
    <property type="nucleotide sequence ID" value="NZ_BAABRO010000011.1"/>
</dbReference>
<keyword evidence="2" id="KW-1185">Reference proteome</keyword>
<name>A0ABP9VX91_9BACT</name>
<accession>A0ABP9VX91</accession>